<reference evidence="1" key="1">
    <citation type="journal article" date="2015" name="ISME J.">
        <title>Aquifer environment selects for microbial species cohorts in sediment and groundwater.</title>
        <authorList>
            <person name="Hug L.A."/>
            <person name="Thomas B.C."/>
            <person name="Brown C.T."/>
            <person name="Frischkorn K.R."/>
            <person name="Williams K.H."/>
            <person name="Tringe S.G."/>
            <person name="Banfield J.F."/>
        </authorList>
    </citation>
    <scope>NUCLEOTIDE SEQUENCE</scope>
</reference>
<proteinExistence type="predicted"/>
<organism evidence="1">
    <name type="scientific">uncultured Microgenomates bacterium Rifle_16ft_4_minimus_37906</name>
    <dbReference type="NCBI Taxonomy" id="1665116"/>
    <lineage>
        <taxon>Bacteria</taxon>
        <taxon>Candidatus Microgenomatota</taxon>
        <taxon>environmental samples</taxon>
    </lineage>
</organism>
<dbReference type="AlphaFoldDB" id="A0A0H4T634"/>
<sequence length="97" mass="10561">MNQDSNLIRKGTAKVRERTRLRPWKVVAAIVLLFALLVLVKFVQQPSGAEASEAAFTCPQPPAPFVLEQNEFAEIGGQNVYVACAWVGGVPQESPLP</sequence>
<name>A0A0H4T634_9BACT</name>
<accession>A0A0H4T634</accession>
<protein>
    <submittedName>
        <fullName evidence="1">Uncharacterized protein</fullName>
    </submittedName>
</protein>
<evidence type="ECO:0000313" key="1">
    <source>
        <dbReference type="EMBL" id="AKQ03201.1"/>
    </source>
</evidence>
<dbReference type="EMBL" id="KT007009">
    <property type="protein sequence ID" value="AKQ03201.1"/>
    <property type="molecule type" value="Genomic_DNA"/>
</dbReference>